<keyword evidence="1" id="KW-1133">Transmembrane helix</keyword>
<proteinExistence type="predicted"/>
<feature type="transmembrane region" description="Helical" evidence="1">
    <location>
        <begin position="124"/>
        <end position="142"/>
    </location>
</feature>
<evidence type="ECO:0000313" key="2">
    <source>
        <dbReference type="EMBL" id="KNZ49808.1"/>
    </source>
</evidence>
<dbReference type="VEuPathDB" id="FungiDB:VP01_4768g3"/>
<feature type="transmembrane region" description="Helical" evidence="1">
    <location>
        <begin position="67"/>
        <end position="90"/>
    </location>
</feature>
<comment type="caution">
    <text evidence="2">The sequence shown here is derived from an EMBL/GenBank/DDBJ whole genome shotgun (WGS) entry which is preliminary data.</text>
</comment>
<organism evidence="2 3">
    <name type="scientific">Puccinia sorghi</name>
    <dbReference type="NCBI Taxonomy" id="27349"/>
    <lineage>
        <taxon>Eukaryota</taxon>
        <taxon>Fungi</taxon>
        <taxon>Dikarya</taxon>
        <taxon>Basidiomycota</taxon>
        <taxon>Pucciniomycotina</taxon>
        <taxon>Pucciniomycetes</taxon>
        <taxon>Pucciniales</taxon>
        <taxon>Pucciniaceae</taxon>
        <taxon>Puccinia</taxon>
    </lineage>
</organism>
<evidence type="ECO:0000256" key="1">
    <source>
        <dbReference type="SAM" id="Phobius"/>
    </source>
</evidence>
<gene>
    <name evidence="2" type="ORF">VP01_4768g3</name>
</gene>
<accession>A0A0L6UMP7</accession>
<dbReference type="EMBL" id="LAVV01009909">
    <property type="protein sequence ID" value="KNZ49808.1"/>
    <property type="molecule type" value="Genomic_DNA"/>
</dbReference>
<keyword evidence="1" id="KW-0812">Transmembrane</keyword>
<feature type="transmembrane region" description="Helical" evidence="1">
    <location>
        <begin position="34"/>
        <end position="55"/>
    </location>
</feature>
<evidence type="ECO:0000313" key="3">
    <source>
        <dbReference type="Proteomes" id="UP000037035"/>
    </source>
</evidence>
<keyword evidence="1" id="KW-0472">Membrane</keyword>
<reference evidence="2 3" key="1">
    <citation type="submission" date="2015-08" db="EMBL/GenBank/DDBJ databases">
        <title>Next Generation Sequencing and Analysis of the Genome of Puccinia sorghi L Schw, the Causal Agent of Maize Common Rust.</title>
        <authorList>
            <person name="Rochi L."/>
            <person name="Burguener G."/>
            <person name="Darino M."/>
            <person name="Turjanski A."/>
            <person name="Kreff E."/>
            <person name="Dieguez M.J."/>
            <person name="Sacco F."/>
        </authorList>
    </citation>
    <scope>NUCLEOTIDE SEQUENCE [LARGE SCALE GENOMIC DNA]</scope>
    <source>
        <strain evidence="2 3">RO10H11247</strain>
    </source>
</reference>
<keyword evidence="3" id="KW-1185">Reference proteome</keyword>
<name>A0A0L6UMP7_9BASI</name>
<protein>
    <submittedName>
        <fullName evidence="2">Uncharacterized protein</fullName>
    </submittedName>
</protein>
<sequence length="326" mass="37547">MKREMEPLEQNNGAFSTLSLNGGFIAPCGLSHAVGYHTMCVATCSVFLLFLLSLIEQFGRFQGSLKTVVILLECTKCFHVFTFLLFLAMIKGMKEFIGAIIFDDLFHQTQVFVKYCYFILEIRIIKYFFLLLWLLVYLHQILTKTSHICKIILGISWGVLLAKKQGGSTHGPPTLDPQPTGSRSTGPGLIPKMRIFFINFFGGQIETNLMIIISIPTLFKVRNSMVNNEFWSIQFFSHTFNSFKHNGLMYPRLNVINLPFWCYNFNFWTFSTVFLMKNDSEVLNIQYECMQNELPQCDSKQLNRFKKNFPSLFPNSTTLSQSIMNP</sequence>
<dbReference type="Proteomes" id="UP000037035">
    <property type="component" value="Unassembled WGS sequence"/>
</dbReference>
<dbReference type="AlphaFoldDB" id="A0A0L6UMP7"/>